<dbReference type="EMBL" id="MDSU01000018">
    <property type="protein sequence ID" value="OSS41650.1"/>
    <property type="molecule type" value="Genomic_DNA"/>
</dbReference>
<keyword evidence="3" id="KW-1185">Reference proteome</keyword>
<proteinExistence type="predicted"/>
<dbReference type="CDD" id="cd01741">
    <property type="entry name" value="GATase1_1"/>
    <property type="match status" value="1"/>
</dbReference>
<feature type="domain" description="Glutamine amidotransferase" evidence="1">
    <location>
        <begin position="24"/>
        <end position="178"/>
    </location>
</feature>
<dbReference type="OrthoDB" id="9813383at2"/>
<dbReference type="Proteomes" id="UP000194141">
    <property type="component" value="Unassembled WGS sequence"/>
</dbReference>
<dbReference type="InterPro" id="IPR044992">
    <property type="entry name" value="ChyE-like"/>
</dbReference>
<keyword evidence="2" id="KW-0315">Glutamine amidotransferase</keyword>
<dbReference type="InterPro" id="IPR029062">
    <property type="entry name" value="Class_I_gatase-like"/>
</dbReference>
<dbReference type="PANTHER" id="PTHR42695:SF5">
    <property type="entry name" value="GLUTAMINE AMIDOTRANSFERASE YLR126C-RELATED"/>
    <property type="match status" value="1"/>
</dbReference>
<dbReference type="Pfam" id="PF00117">
    <property type="entry name" value="GATase"/>
    <property type="match status" value="1"/>
</dbReference>
<keyword evidence="2" id="KW-0808">Transferase</keyword>
<dbReference type="FunFam" id="3.40.50.880:FF:000033">
    <property type="entry name" value="Glutamine amidotransferase class-I"/>
    <property type="match status" value="1"/>
</dbReference>
<dbReference type="AlphaFoldDB" id="A0A1X4XVU2"/>
<dbReference type="EC" id="6.3.5.2" evidence="2"/>
<dbReference type="GO" id="GO:0016740">
    <property type="term" value="F:transferase activity"/>
    <property type="evidence" value="ECO:0007669"/>
    <property type="project" value="UniProtKB-KW"/>
</dbReference>
<protein>
    <submittedName>
        <fullName evidence="2">Glutamine amidotransferase class-I</fullName>
        <ecNumber evidence="2">6.3.5.2</ecNumber>
    </submittedName>
</protein>
<dbReference type="InterPro" id="IPR017926">
    <property type="entry name" value="GATASE"/>
</dbReference>
<evidence type="ECO:0000313" key="2">
    <source>
        <dbReference type="EMBL" id="OSS41650.1"/>
    </source>
</evidence>
<accession>A0A1X4XVU2</accession>
<dbReference type="PANTHER" id="PTHR42695">
    <property type="entry name" value="GLUTAMINE AMIDOTRANSFERASE YLR126C-RELATED"/>
    <property type="match status" value="1"/>
</dbReference>
<dbReference type="STRING" id="1562698.DESAMIL20_1203"/>
<evidence type="ECO:0000313" key="3">
    <source>
        <dbReference type="Proteomes" id="UP000194141"/>
    </source>
</evidence>
<dbReference type="GO" id="GO:0005829">
    <property type="term" value="C:cytosol"/>
    <property type="evidence" value="ECO:0007669"/>
    <property type="project" value="TreeGrafter"/>
</dbReference>
<gene>
    <name evidence="2" type="ORF">DESAMIL20_1203</name>
</gene>
<dbReference type="GO" id="GO:0003922">
    <property type="term" value="F:GMP synthase (glutamine-hydrolyzing) activity"/>
    <property type="evidence" value="ECO:0007669"/>
    <property type="project" value="UniProtKB-EC"/>
</dbReference>
<dbReference type="SUPFAM" id="SSF52317">
    <property type="entry name" value="Class I glutamine amidotransferase-like"/>
    <property type="match status" value="1"/>
</dbReference>
<keyword evidence="2" id="KW-0436">Ligase</keyword>
<reference evidence="2 3" key="1">
    <citation type="journal article" date="2017" name="Front. Microbiol.">
        <title>Genome Sequence of Desulfurella amilsii Strain TR1 and Comparative Genomics of Desulfurellaceae Family.</title>
        <authorList>
            <person name="Florentino A.P."/>
            <person name="Stams A.J."/>
            <person name="Sanchez-Andrea I."/>
        </authorList>
    </citation>
    <scope>NUCLEOTIDE SEQUENCE [LARGE SCALE GENOMIC DNA]</scope>
    <source>
        <strain evidence="2 3">TR1</strain>
    </source>
</reference>
<comment type="caution">
    <text evidence="2">The sequence shown here is derived from an EMBL/GenBank/DDBJ whole genome shotgun (WGS) entry which is preliminary data.</text>
</comment>
<dbReference type="RefSeq" id="WP_086033890.1">
    <property type="nucleotide sequence ID" value="NZ_MDSU01000018.1"/>
</dbReference>
<organism evidence="2 3">
    <name type="scientific">Desulfurella amilsii</name>
    <dbReference type="NCBI Taxonomy" id="1562698"/>
    <lineage>
        <taxon>Bacteria</taxon>
        <taxon>Pseudomonadati</taxon>
        <taxon>Campylobacterota</taxon>
        <taxon>Desulfurellia</taxon>
        <taxon>Desulfurellales</taxon>
        <taxon>Desulfurellaceae</taxon>
        <taxon>Desulfurella</taxon>
    </lineage>
</organism>
<name>A0A1X4XVU2_9BACT</name>
<dbReference type="PROSITE" id="PS51273">
    <property type="entry name" value="GATASE_TYPE_1"/>
    <property type="match status" value="1"/>
</dbReference>
<dbReference type="Gene3D" id="3.40.50.880">
    <property type="match status" value="1"/>
</dbReference>
<sequence>MSKALAIRHVKIEHAGLLGEVLYNMGCQIHYLDTPKGQLLEEPLENYSLVVVLGGYMGAYEEDKYPFLNYEFKIMEYALKADIPLIGICLGSQMLARVLGSRVYKGNKKEIGFFEVKKVEKHPYFDNFPDSFKVFQWHNDTFDLPEGAVRVFTSDTYQNQGFVYNKAVGLQFHIEVDENMIKEWLLEYSDEINKEGINISDILKDASVQTQILKNYTQGFGLLTKIAQGNKIL</sequence>
<evidence type="ECO:0000259" key="1">
    <source>
        <dbReference type="Pfam" id="PF00117"/>
    </source>
</evidence>